<dbReference type="SUPFAM" id="SSF47370">
    <property type="entry name" value="Bromodomain"/>
    <property type="match status" value="1"/>
</dbReference>
<dbReference type="InterPro" id="IPR036427">
    <property type="entry name" value="Bromodomain-like_sf"/>
</dbReference>
<dbReference type="InterPro" id="IPR010919">
    <property type="entry name" value="SAND-like_dom_sf"/>
</dbReference>
<dbReference type="SUPFAM" id="SSF63763">
    <property type="entry name" value="SAND domain-like"/>
    <property type="match status" value="1"/>
</dbReference>
<dbReference type="Pfam" id="PF00439">
    <property type="entry name" value="Bromodomain"/>
    <property type="match status" value="1"/>
</dbReference>
<evidence type="ECO:0000259" key="3">
    <source>
        <dbReference type="PROSITE" id="PS50014"/>
    </source>
</evidence>
<dbReference type="GO" id="GO:0003677">
    <property type="term" value="F:DNA binding"/>
    <property type="evidence" value="ECO:0007669"/>
    <property type="project" value="InterPro"/>
</dbReference>
<dbReference type="EMBL" id="QNUK01000038">
    <property type="protein sequence ID" value="KAF5905977.1"/>
    <property type="molecule type" value="Genomic_DNA"/>
</dbReference>
<dbReference type="Gene3D" id="3.10.390.10">
    <property type="entry name" value="SAND domain-like"/>
    <property type="match status" value="1"/>
</dbReference>
<accession>A0A8J4UTV2</accession>
<feature type="domain" description="Bromo" evidence="3">
    <location>
        <begin position="76"/>
        <end position="123"/>
    </location>
</feature>
<reference evidence="5" key="1">
    <citation type="submission" date="2020-07" db="EMBL/GenBank/DDBJ databases">
        <title>Clarias magur genome sequencing, assembly and annotation.</title>
        <authorList>
            <person name="Kushwaha B."/>
            <person name="Kumar R."/>
            <person name="Das P."/>
            <person name="Joshi C.G."/>
            <person name="Kumar D."/>
            <person name="Nagpure N.S."/>
            <person name="Pandey M."/>
            <person name="Agarwal S."/>
            <person name="Srivastava S."/>
            <person name="Singh M."/>
            <person name="Sahoo L."/>
            <person name="Jayasankar P."/>
            <person name="Meher P.K."/>
            <person name="Koringa P.G."/>
            <person name="Iquebal M.A."/>
            <person name="Das S.P."/>
            <person name="Bit A."/>
            <person name="Patnaik S."/>
            <person name="Patel N."/>
            <person name="Shah T.M."/>
            <person name="Hinsu A."/>
            <person name="Jena J.K."/>
        </authorList>
    </citation>
    <scope>NUCLEOTIDE SEQUENCE</scope>
    <source>
        <strain evidence="5">CIFAMagur01</strain>
        <tissue evidence="5">Testis</tissue>
    </source>
</reference>
<evidence type="ECO:0000313" key="5">
    <source>
        <dbReference type="EMBL" id="KAF5905977.1"/>
    </source>
</evidence>
<evidence type="ECO:0000256" key="1">
    <source>
        <dbReference type="ARBA" id="ARBA00023117"/>
    </source>
</evidence>
<dbReference type="Pfam" id="PF01342">
    <property type="entry name" value="SAND"/>
    <property type="match status" value="1"/>
</dbReference>
<evidence type="ECO:0000313" key="6">
    <source>
        <dbReference type="Proteomes" id="UP000727407"/>
    </source>
</evidence>
<proteinExistence type="predicted"/>
<dbReference type="GO" id="GO:0005634">
    <property type="term" value="C:nucleus"/>
    <property type="evidence" value="ECO:0007669"/>
    <property type="project" value="TreeGrafter"/>
</dbReference>
<dbReference type="PROSITE" id="PS50014">
    <property type="entry name" value="BROMODOMAIN_2"/>
    <property type="match status" value="1"/>
</dbReference>
<dbReference type="InterPro" id="IPR043563">
    <property type="entry name" value="Sp110/Sp140/Sp140L-like"/>
</dbReference>
<keyword evidence="6" id="KW-1185">Reference proteome</keyword>
<dbReference type="GO" id="GO:0000981">
    <property type="term" value="F:DNA-binding transcription factor activity, RNA polymerase II-specific"/>
    <property type="evidence" value="ECO:0007669"/>
    <property type="project" value="TreeGrafter"/>
</dbReference>
<organism evidence="5 6">
    <name type="scientific">Clarias magur</name>
    <name type="common">Asian catfish</name>
    <name type="synonym">Macropteronotus magur</name>
    <dbReference type="NCBI Taxonomy" id="1594786"/>
    <lineage>
        <taxon>Eukaryota</taxon>
        <taxon>Metazoa</taxon>
        <taxon>Chordata</taxon>
        <taxon>Craniata</taxon>
        <taxon>Vertebrata</taxon>
        <taxon>Euteleostomi</taxon>
        <taxon>Actinopterygii</taxon>
        <taxon>Neopterygii</taxon>
        <taxon>Teleostei</taxon>
        <taxon>Ostariophysi</taxon>
        <taxon>Siluriformes</taxon>
        <taxon>Clariidae</taxon>
        <taxon>Clarias</taxon>
    </lineage>
</organism>
<name>A0A8J4UTV2_CLAMG</name>
<dbReference type="InterPro" id="IPR001487">
    <property type="entry name" value="Bromodomain"/>
</dbReference>
<dbReference type="Proteomes" id="UP000727407">
    <property type="component" value="Unassembled WGS sequence"/>
</dbReference>
<dbReference type="CDD" id="cd04369">
    <property type="entry name" value="Bromodomain"/>
    <property type="match status" value="1"/>
</dbReference>
<dbReference type="AlphaFoldDB" id="A0A8J4UTV2"/>
<dbReference type="PROSITE" id="PS50864">
    <property type="entry name" value="SAND"/>
    <property type="match status" value="1"/>
</dbReference>
<keyword evidence="1 2" id="KW-0103">Bromodomain</keyword>
<gene>
    <name evidence="5" type="ORF">DAT39_004349</name>
</gene>
<dbReference type="PANTHER" id="PTHR46386">
    <property type="entry name" value="NUCLEAR BODY PROTEIN SP140"/>
    <property type="match status" value="1"/>
</dbReference>
<protein>
    <submittedName>
        <fullName evidence="5">Nuclear body protein</fullName>
    </submittedName>
</protein>
<comment type="caution">
    <text evidence="5">The sequence shown here is derived from an EMBL/GenBank/DDBJ whole genome shotgun (WGS) entry which is preliminary data.</text>
</comment>
<sequence length="123" mass="14344">MSVSAAGSRSKSIRTEERWFTPEEFVMQDSTLTDGHWKKHILYQGKTLNYLVKTKILDIHSQSCSCHVCCPKNIEPRYSSVIDHPIWLDKVKIKLQKNEYRTVGQFVNDINLIFNKCRTVNKV</sequence>
<dbReference type="PRINTS" id="PR00503">
    <property type="entry name" value="BROMODOMAIN"/>
</dbReference>
<evidence type="ECO:0000256" key="2">
    <source>
        <dbReference type="PROSITE-ProRule" id="PRU00035"/>
    </source>
</evidence>
<dbReference type="InterPro" id="IPR000770">
    <property type="entry name" value="SAND_dom"/>
</dbReference>
<dbReference type="PANTHER" id="PTHR46386:SF1">
    <property type="entry name" value="NUCLEAR BODY PROTEIN SP140-LIKE PROTEIN"/>
    <property type="match status" value="1"/>
</dbReference>
<dbReference type="OrthoDB" id="1870062at2759"/>
<evidence type="ECO:0000259" key="4">
    <source>
        <dbReference type="PROSITE" id="PS50864"/>
    </source>
</evidence>
<feature type="domain" description="SAND" evidence="4">
    <location>
        <begin position="1"/>
        <end position="58"/>
    </location>
</feature>